<sequence length="111" mass="11679">MLGVNRFRGIVVGGFQSPSSVGSDWASLPSLALAPPLGQSSSLWLVLQAAAARLLPLSPLALTPGLVSPLRSGHLCPWLMRRVGERTAVVTSYIPTACRTSSEVKLSCLSH</sequence>
<gene>
    <name evidence="1" type="ORF">MRATA1EN1_LOCUS11191</name>
</gene>
<evidence type="ECO:0000313" key="2">
    <source>
        <dbReference type="Proteomes" id="UP001176941"/>
    </source>
</evidence>
<proteinExistence type="predicted"/>
<dbReference type="EMBL" id="OX459956">
    <property type="protein sequence ID" value="CAI9162229.1"/>
    <property type="molecule type" value="Genomic_DNA"/>
</dbReference>
<protein>
    <submittedName>
        <fullName evidence="1">Uncharacterized protein</fullName>
    </submittedName>
</protein>
<organism evidence="1 2">
    <name type="scientific">Rangifer tarandus platyrhynchus</name>
    <name type="common">Svalbard reindeer</name>
    <dbReference type="NCBI Taxonomy" id="3082113"/>
    <lineage>
        <taxon>Eukaryota</taxon>
        <taxon>Metazoa</taxon>
        <taxon>Chordata</taxon>
        <taxon>Craniata</taxon>
        <taxon>Vertebrata</taxon>
        <taxon>Euteleostomi</taxon>
        <taxon>Mammalia</taxon>
        <taxon>Eutheria</taxon>
        <taxon>Laurasiatheria</taxon>
        <taxon>Artiodactyla</taxon>
        <taxon>Ruminantia</taxon>
        <taxon>Pecora</taxon>
        <taxon>Cervidae</taxon>
        <taxon>Odocoileinae</taxon>
        <taxon>Rangifer</taxon>
    </lineage>
</organism>
<name>A0ABN8YL43_RANTA</name>
<evidence type="ECO:0000313" key="1">
    <source>
        <dbReference type="EMBL" id="CAI9162229.1"/>
    </source>
</evidence>
<dbReference type="Proteomes" id="UP001176941">
    <property type="component" value="Chromosome 20"/>
</dbReference>
<reference evidence="1" key="1">
    <citation type="submission" date="2023-04" db="EMBL/GenBank/DDBJ databases">
        <authorList>
            <consortium name="ELIXIR-Norway"/>
        </authorList>
    </citation>
    <scope>NUCLEOTIDE SEQUENCE [LARGE SCALE GENOMIC DNA]</scope>
</reference>
<keyword evidence="2" id="KW-1185">Reference proteome</keyword>
<accession>A0ABN8YL43</accession>